<feature type="domain" description="SusD-like N-terminal" evidence="2">
    <location>
        <begin position="25"/>
        <end position="207"/>
    </location>
</feature>
<dbReference type="InterPro" id="IPR033985">
    <property type="entry name" value="SusD-like_N"/>
</dbReference>
<feature type="signal peptide" evidence="1">
    <location>
        <begin position="1"/>
        <end position="22"/>
    </location>
</feature>
<name>A0A4Z0V6N9_9BACT</name>
<dbReference type="Gene3D" id="1.25.40.900">
    <property type="match status" value="1"/>
</dbReference>
<dbReference type="PROSITE" id="PS51257">
    <property type="entry name" value="PROKAR_LIPOPROTEIN"/>
    <property type="match status" value="1"/>
</dbReference>
<proteinExistence type="predicted"/>
<dbReference type="SUPFAM" id="SSF48452">
    <property type="entry name" value="TPR-like"/>
    <property type="match status" value="1"/>
</dbReference>
<feature type="chain" id="PRO_5021401106" evidence="1">
    <location>
        <begin position="23"/>
        <end position="490"/>
    </location>
</feature>
<dbReference type="Gene3D" id="2.20.20.130">
    <property type="match status" value="1"/>
</dbReference>
<reference evidence="3 4" key="1">
    <citation type="submission" date="2019-02" db="EMBL/GenBank/DDBJ databases">
        <title>Isolation and identification of novel species under the genus Muribaculum.</title>
        <authorList>
            <person name="Miyake S."/>
            <person name="Ding Y."/>
            <person name="Low A."/>
            <person name="Soh M."/>
            <person name="Seedorf H."/>
        </authorList>
    </citation>
    <scope>NUCLEOTIDE SEQUENCE [LARGE SCALE GENOMIC DNA]</scope>
    <source>
        <strain evidence="3 4">TLL-A3</strain>
    </source>
</reference>
<gene>
    <name evidence="3" type="ORF">EZ315_05705</name>
</gene>
<organism evidence="3 4">
    <name type="scientific">Duncaniella freteri</name>
    <dbReference type="NCBI Taxonomy" id="2530391"/>
    <lineage>
        <taxon>Bacteria</taxon>
        <taxon>Pseudomonadati</taxon>
        <taxon>Bacteroidota</taxon>
        <taxon>Bacteroidia</taxon>
        <taxon>Bacteroidales</taxon>
        <taxon>Muribaculaceae</taxon>
        <taxon>Duncaniella</taxon>
    </lineage>
</organism>
<dbReference type="InterPro" id="IPR011990">
    <property type="entry name" value="TPR-like_helical_dom_sf"/>
</dbReference>
<dbReference type="Proteomes" id="UP000297635">
    <property type="component" value="Unassembled WGS sequence"/>
</dbReference>
<keyword evidence="1" id="KW-0732">Signal</keyword>
<evidence type="ECO:0000313" key="4">
    <source>
        <dbReference type="Proteomes" id="UP000297635"/>
    </source>
</evidence>
<evidence type="ECO:0000256" key="1">
    <source>
        <dbReference type="SAM" id="SignalP"/>
    </source>
</evidence>
<dbReference type="Gene3D" id="1.25.40.390">
    <property type="match status" value="1"/>
</dbReference>
<dbReference type="EMBL" id="SJSA01000001">
    <property type="protein sequence ID" value="TGG41006.1"/>
    <property type="molecule type" value="Genomic_DNA"/>
</dbReference>
<protein>
    <submittedName>
        <fullName evidence="3">RagB/SusD family nutrient uptake outer membrane protein</fullName>
    </submittedName>
</protein>
<evidence type="ECO:0000259" key="2">
    <source>
        <dbReference type="Pfam" id="PF14322"/>
    </source>
</evidence>
<dbReference type="AlphaFoldDB" id="A0A4Z0V6N9"/>
<keyword evidence="4" id="KW-1185">Reference proteome</keyword>
<evidence type="ECO:0000313" key="3">
    <source>
        <dbReference type="EMBL" id="TGG41006.1"/>
    </source>
</evidence>
<comment type="caution">
    <text evidence="3">The sequence shown here is derived from an EMBL/GenBank/DDBJ whole genome shotgun (WGS) entry which is preliminary data.</text>
</comment>
<dbReference type="Pfam" id="PF14322">
    <property type="entry name" value="SusD-like_3"/>
    <property type="match status" value="1"/>
</dbReference>
<accession>A0A4Z0V6N9</accession>
<sequence>MNIQMKKIYLTLLSLLALATTACNDFLDVRPKGEKVENDQFETAKGFEDAIYGVYGSMTDKALYGMDMVWGIPEILGQNLRCDATDTHNLARYKYTDNKDLKARFSKMWSKGYETIGYANNVLQNLDKKDPAEFPLYKAYRAEMLGVRAMMHFDLLRLFAPVDRSKRGIPYVKTFNFSVKPFSTVGECLDFIIGDLTEAEGLLKDMETMAYPRDNGQYERFCRWRESHINYYAVQALLARVYWYMGNNAKAAEYAEKVINSNLFPLVDVTEVQNRIAGVLSPKETIFGLYSQQYLEWSSTYLYTWQSYVSYIAYDNSGGTNYLMPWSALYALDLAGTEQDFRKNHFRVESSLAKCLKMVDYPTIENNNVSTRPELISGISLINVSELYLIAADALLSTNYDMALKYFNDEIRSRGLSPLIAGQTLTSERIFNEYRKETFCEGLHWFNMKRLNRDILSNAESRTIPANDDIYVLPIPEEEMEYRPEANNNQ</sequence>